<reference evidence="2 3" key="1">
    <citation type="journal article" date="2019" name="Sci. Rep.">
        <title>Comparative genomics of chytrid fungi reveal insights into the obligate biotrophic and pathogenic lifestyle of Synchytrium endobioticum.</title>
        <authorList>
            <person name="van de Vossenberg B.T.L.H."/>
            <person name="Warris S."/>
            <person name="Nguyen H.D.T."/>
            <person name="van Gent-Pelzer M.P.E."/>
            <person name="Joly D.L."/>
            <person name="van de Geest H.C."/>
            <person name="Bonants P.J.M."/>
            <person name="Smith D.S."/>
            <person name="Levesque C.A."/>
            <person name="van der Lee T.A.J."/>
        </authorList>
    </citation>
    <scope>NUCLEOTIDE SEQUENCE [LARGE SCALE GENOMIC DNA]</scope>
    <source>
        <strain evidence="2 3">CBS 675.73</strain>
    </source>
</reference>
<evidence type="ECO:0000313" key="2">
    <source>
        <dbReference type="EMBL" id="TPX53389.1"/>
    </source>
</evidence>
<organism evidence="2 3">
    <name type="scientific">Chytriomyces confervae</name>
    <dbReference type="NCBI Taxonomy" id="246404"/>
    <lineage>
        <taxon>Eukaryota</taxon>
        <taxon>Fungi</taxon>
        <taxon>Fungi incertae sedis</taxon>
        <taxon>Chytridiomycota</taxon>
        <taxon>Chytridiomycota incertae sedis</taxon>
        <taxon>Chytridiomycetes</taxon>
        <taxon>Chytridiales</taxon>
        <taxon>Chytriomycetaceae</taxon>
        <taxon>Chytriomyces</taxon>
    </lineage>
</organism>
<gene>
    <name evidence="2" type="ORF">CcCBS67573_g09713</name>
</gene>
<feature type="region of interest" description="Disordered" evidence="1">
    <location>
        <begin position="128"/>
        <end position="164"/>
    </location>
</feature>
<proteinExistence type="predicted"/>
<dbReference type="InterPro" id="IPR011990">
    <property type="entry name" value="TPR-like_helical_dom_sf"/>
</dbReference>
<dbReference type="SUPFAM" id="SSF48452">
    <property type="entry name" value="TPR-like"/>
    <property type="match status" value="1"/>
</dbReference>
<dbReference type="OrthoDB" id="1914839at2759"/>
<evidence type="ECO:0000256" key="1">
    <source>
        <dbReference type="SAM" id="MobiDB-lite"/>
    </source>
</evidence>
<protein>
    <submittedName>
        <fullName evidence="2">Uncharacterized protein</fullName>
    </submittedName>
</protein>
<dbReference type="EMBL" id="QEAP01000955">
    <property type="protein sequence ID" value="TPX53389.1"/>
    <property type="molecule type" value="Genomic_DNA"/>
</dbReference>
<name>A0A507DNT8_9FUNG</name>
<sequence>MQVAASNQARTVTRISRGDLGNLNQWHTIHSDDSNMRRGRGQWSRLCPSVVEGISQSQDKKLPEAISKYTKAIEIDSECVDAYVARGVFLLNNHGSHSAASLNSLTRSIPTNSNSNDAYAFVFDDTKDTVALPPPSSKKRKKEKSEMSEKKKKHKSRDKDKKKT</sequence>
<keyword evidence="3" id="KW-1185">Reference proteome</keyword>
<dbReference type="Proteomes" id="UP000320333">
    <property type="component" value="Unassembled WGS sequence"/>
</dbReference>
<dbReference type="Gene3D" id="1.25.40.10">
    <property type="entry name" value="Tetratricopeptide repeat domain"/>
    <property type="match status" value="1"/>
</dbReference>
<comment type="caution">
    <text evidence="2">The sequence shown here is derived from an EMBL/GenBank/DDBJ whole genome shotgun (WGS) entry which is preliminary data.</text>
</comment>
<accession>A0A507DNT8</accession>
<dbReference type="AlphaFoldDB" id="A0A507DNT8"/>
<evidence type="ECO:0000313" key="3">
    <source>
        <dbReference type="Proteomes" id="UP000320333"/>
    </source>
</evidence>